<name>A0AC59ZSK2_RANTA</name>
<evidence type="ECO:0000313" key="2">
    <source>
        <dbReference type="Proteomes" id="UP001162501"/>
    </source>
</evidence>
<proteinExistence type="predicted"/>
<reference evidence="1" key="2">
    <citation type="submission" date="2025-03" db="EMBL/GenBank/DDBJ databases">
        <authorList>
            <consortium name="ELIXIR-Norway"/>
            <consortium name="Elixir Norway"/>
        </authorList>
    </citation>
    <scope>NUCLEOTIDE SEQUENCE</scope>
</reference>
<reference evidence="1" key="1">
    <citation type="submission" date="2023-05" db="EMBL/GenBank/DDBJ databases">
        <authorList>
            <consortium name="ELIXIR-Norway"/>
        </authorList>
    </citation>
    <scope>NUCLEOTIDE SEQUENCE</scope>
</reference>
<protein>
    <submittedName>
        <fullName evidence="1">Uncharacterized protein</fullName>
    </submittedName>
</protein>
<dbReference type="EMBL" id="OX596088">
    <property type="protein sequence ID" value="CAN0505662.1"/>
    <property type="molecule type" value="Genomic_DNA"/>
</dbReference>
<dbReference type="Proteomes" id="UP001162501">
    <property type="component" value="Chromosome 4"/>
</dbReference>
<organism evidence="1 2">
    <name type="scientific">Rangifer tarandus platyrhynchus</name>
    <name type="common">Svalbard reindeer</name>
    <dbReference type="NCBI Taxonomy" id="3082113"/>
    <lineage>
        <taxon>Eukaryota</taxon>
        <taxon>Metazoa</taxon>
        <taxon>Chordata</taxon>
        <taxon>Craniata</taxon>
        <taxon>Vertebrata</taxon>
        <taxon>Euteleostomi</taxon>
        <taxon>Mammalia</taxon>
        <taxon>Eutheria</taxon>
        <taxon>Laurasiatheria</taxon>
        <taxon>Artiodactyla</taxon>
        <taxon>Ruminantia</taxon>
        <taxon>Pecora</taxon>
        <taxon>Cervidae</taxon>
        <taxon>Odocoileinae</taxon>
        <taxon>Rangifer</taxon>
    </lineage>
</organism>
<accession>A0AC59ZSK2</accession>
<sequence>MGQIDCSLTDWLDMKPLATDHTSHPRRLAPPPAPGAPLQLAHSWSERPRPRAVSSDWLRRGGGRPVGAHTLPAQPMGVRASLTRRPASRQSLNKPHCCTKLQHRSPRPPLAPP</sequence>
<gene>
    <name evidence="1" type="ORF">MRATA1EN22A_LOCUS22563</name>
</gene>
<evidence type="ECO:0000313" key="1">
    <source>
        <dbReference type="EMBL" id="CAN0505662.1"/>
    </source>
</evidence>